<dbReference type="CDD" id="cd06171">
    <property type="entry name" value="Sigma70_r4"/>
    <property type="match status" value="1"/>
</dbReference>
<dbReference type="NCBIfam" id="TIGR02937">
    <property type="entry name" value="sigma70-ECF"/>
    <property type="match status" value="1"/>
</dbReference>
<comment type="similarity">
    <text evidence="1">Belongs to the sigma-70 factor family. ECF subfamily.</text>
</comment>
<dbReference type="InterPro" id="IPR013249">
    <property type="entry name" value="RNA_pol_sigma70_r4_t2"/>
</dbReference>
<keyword evidence="4" id="KW-0804">Transcription</keyword>
<dbReference type="Pfam" id="PF04542">
    <property type="entry name" value="Sigma70_r2"/>
    <property type="match status" value="1"/>
</dbReference>
<reference evidence="8 9" key="1">
    <citation type="submission" date="2016-10" db="EMBL/GenBank/DDBJ databases">
        <authorList>
            <person name="de Groot N.N."/>
        </authorList>
    </citation>
    <scope>NUCLEOTIDE SEQUENCE [LARGE SCALE GENOMIC DNA]</scope>
    <source>
        <strain evidence="8 9">DSM 21800</strain>
    </source>
</reference>
<keyword evidence="3" id="KW-0731">Sigma factor</keyword>
<gene>
    <name evidence="8" type="ORF">SAMN04489812_4540</name>
</gene>
<dbReference type="EMBL" id="LT629772">
    <property type="protein sequence ID" value="SDT19932.1"/>
    <property type="molecule type" value="Genomic_DNA"/>
</dbReference>
<dbReference type="InterPro" id="IPR013325">
    <property type="entry name" value="RNA_pol_sigma_r2"/>
</dbReference>
<sequence length="183" mass="21019">MDEDLLADLVRRSALGHEDAFAELYDLTASRVYGVILRVLRSSDQAAEVTQEVFVEIWRTCTRYRLDRGTVLTWMLTIAHRRGVDRIRSAQSRTDREERYSRQTMAEPRDDVAESVEQRWDTDRVRAGLAQLTELQREAVTLAYFGGYSQSQIAGLLEIPLGTVKTRMRDGLIKLRDALEVRA</sequence>
<name>A0A1H1YEU0_9ACTN</name>
<dbReference type="Gene3D" id="1.10.1740.10">
    <property type="match status" value="1"/>
</dbReference>
<dbReference type="SUPFAM" id="SSF88946">
    <property type="entry name" value="Sigma2 domain of RNA polymerase sigma factors"/>
    <property type="match status" value="1"/>
</dbReference>
<dbReference type="InterPro" id="IPR014284">
    <property type="entry name" value="RNA_pol_sigma-70_dom"/>
</dbReference>
<evidence type="ECO:0000256" key="4">
    <source>
        <dbReference type="ARBA" id="ARBA00023163"/>
    </source>
</evidence>
<dbReference type="NCBIfam" id="NF007228">
    <property type="entry name" value="PRK09646.1"/>
    <property type="match status" value="1"/>
</dbReference>
<dbReference type="STRING" id="630515.SAMN04489812_4540"/>
<keyword evidence="9" id="KW-1185">Reference proteome</keyword>
<evidence type="ECO:0000259" key="7">
    <source>
        <dbReference type="Pfam" id="PF08281"/>
    </source>
</evidence>
<feature type="region of interest" description="Disordered" evidence="5">
    <location>
        <begin position="89"/>
        <end position="113"/>
    </location>
</feature>
<dbReference type="InterPro" id="IPR007627">
    <property type="entry name" value="RNA_pol_sigma70_r2"/>
</dbReference>
<organism evidence="8 9">
    <name type="scientific">Microlunatus soli</name>
    <dbReference type="NCBI Taxonomy" id="630515"/>
    <lineage>
        <taxon>Bacteria</taxon>
        <taxon>Bacillati</taxon>
        <taxon>Actinomycetota</taxon>
        <taxon>Actinomycetes</taxon>
        <taxon>Propionibacteriales</taxon>
        <taxon>Propionibacteriaceae</taxon>
        <taxon>Microlunatus</taxon>
    </lineage>
</organism>
<dbReference type="PANTHER" id="PTHR43133:SF66">
    <property type="entry name" value="ECF RNA POLYMERASE SIGMA FACTOR SIGK"/>
    <property type="match status" value="1"/>
</dbReference>
<dbReference type="PANTHER" id="PTHR43133">
    <property type="entry name" value="RNA POLYMERASE ECF-TYPE SIGMA FACTO"/>
    <property type="match status" value="1"/>
</dbReference>
<dbReference type="Gene3D" id="1.10.10.10">
    <property type="entry name" value="Winged helix-like DNA-binding domain superfamily/Winged helix DNA-binding domain"/>
    <property type="match status" value="1"/>
</dbReference>
<dbReference type="InterPro" id="IPR039425">
    <property type="entry name" value="RNA_pol_sigma-70-like"/>
</dbReference>
<dbReference type="InterPro" id="IPR036388">
    <property type="entry name" value="WH-like_DNA-bd_sf"/>
</dbReference>
<evidence type="ECO:0000256" key="2">
    <source>
        <dbReference type="ARBA" id="ARBA00023015"/>
    </source>
</evidence>
<evidence type="ECO:0000313" key="8">
    <source>
        <dbReference type="EMBL" id="SDT19932.1"/>
    </source>
</evidence>
<dbReference type="Pfam" id="PF08281">
    <property type="entry name" value="Sigma70_r4_2"/>
    <property type="match status" value="1"/>
</dbReference>
<dbReference type="Proteomes" id="UP000199103">
    <property type="component" value="Chromosome I"/>
</dbReference>
<evidence type="ECO:0000256" key="1">
    <source>
        <dbReference type="ARBA" id="ARBA00010641"/>
    </source>
</evidence>
<proteinExistence type="inferred from homology"/>
<dbReference type="InterPro" id="IPR013324">
    <property type="entry name" value="RNA_pol_sigma_r3/r4-like"/>
</dbReference>
<protein>
    <submittedName>
        <fullName evidence="8">RNA polymerase sigma-70 factor, ECF subfamily</fullName>
    </submittedName>
</protein>
<evidence type="ECO:0000256" key="3">
    <source>
        <dbReference type="ARBA" id="ARBA00023082"/>
    </source>
</evidence>
<keyword evidence="2" id="KW-0805">Transcription regulation</keyword>
<evidence type="ECO:0000256" key="5">
    <source>
        <dbReference type="SAM" id="MobiDB-lite"/>
    </source>
</evidence>
<evidence type="ECO:0000313" key="9">
    <source>
        <dbReference type="Proteomes" id="UP000199103"/>
    </source>
</evidence>
<feature type="domain" description="RNA polymerase sigma factor 70 region 4 type 2" evidence="7">
    <location>
        <begin position="124"/>
        <end position="175"/>
    </location>
</feature>
<dbReference type="SUPFAM" id="SSF88659">
    <property type="entry name" value="Sigma3 and sigma4 domains of RNA polymerase sigma factors"/>
    <property type="match status" value="1"/>
</dbReference>
<evidence type="ECO:0000259" key="6">
    <source>
        <dbReference type="Pfam" id="PF04542"/>
    </source>
</evidence>
<dbReference type="GO" id="GO:0016987">
    <property type="term" value="F:sigma factor activity"/>
    <property type="evidence" value="ECO:0007669"/>
    <property type="project" value="UniProtKB-KW"/>
</dbReference>
<dbReference type="GO" id="GO:0006352">
    <property type="term" value="P:DNA-templated transcription initiation"/>
    <property type="evidence" value="ECO:0007669"/>
    <property type="project" value="InterPro"/>
</dbReference>
<dbReference type="GO" id="GO:0003677">
    <property type="term" value="F:DNA binding"/>
    <property type="evidence" value="ECO:0007669"/>
    <property type="project" value="InterPro"/>
</dbReference>
<feature type="domain" description="RNA polymerase sigma-70 region 2" evidence="6">
    <location>
        <begin position="24"/>
        <end position="92"/>
    </location>
</feature>
<dbReference type="AlphaFoldDB" id="A0A1H1YEU0"/>
<accession>A0A1H1YEU0</accession>